<evidence type="ECO:0000313" key="2">
    <source>
        <dbReference type="Proteomes" id="UP000177528"/>
    </source>
</evidence>
<organism evidence="1 2">
    <name type="scientific">Candidatus Andersenbacteria bacterium RIFCSPHIGHO2_12_FULL_45_11</name>
    <dbReference type="NCBI Taxonomy" id="1797281"/>
    <lineage>
        <taxon>Bacteria</taxon>
        <taxon>Candidatus Anderseniibacteriota</taxon>
    </lineage>
</organism>
<dbReference type="EMBL" id="MHHR01000030">
    <property type="protein sequence ID" value="OGY33436.1"/>
    <property type="molecule type" value="Genomic_DNA"/>
</dbReference>
<reference evidence="1 2" key="1">
    <citation type="journal article" date="2016" name="Nat. Commun.">
        <title>Thousands of microbial genomes shed light on interconnected biogeochemical processes in an aquifer system.</title>
        <authorList>
            <person name="Anantharaman K."/>
            <person name="Brown C.T."/>
            <person name="Hug L.A."/>
            <person name="Sharon I."/>
            <person name="Castelle C.J."/>
            <person name="Probst A.J."/>
            <person name="Thomas B.C."/>
            <person name="Singh A."/>
            <person name="Wilkins M.J."/>
            <person name="Karaoz U."/>
            <person name="Brodie E.L."/>
            <person name="Williams K.H."/>
            <person name="Hubbard S.S."/>
            <person name="Banfield J.F."/>
        </authorList>
    </citation>
    <scope>NUCLEOTIDE SEQUENCE [LARGE SCALE GENOMIC DNA]</scope>
</reference>
<protein>
    <submittedName>
        <fullName evidence="1">Uncharacterized protein</fullName>
    </submittedName>
</protein>
<sequence length="106" mass="12712">MPTRRKKKVPLSPASFVTLSSPEYTNNESYYINELITRDDPMHQYDAYMQQMRGKFNDTYYRFLSKMTIMGPRASFLQAFEDDFLSLFDDLLEMREMLEEKTPNRK</sequence>
<evidence type="ECO:0000313" key="1">
    <source>
        <dbReference type="EMBL" id="OGY33436.1"/>
    </source>
</evidence>
<accession>A0A1G1X099</accession>
<name>A0A1G1X099_9BACT</name>
<dbReference type="AlphaFoldDB" id="A0A1G1X099"/>
<gene>
    <name evidence="1" type="ORF">A3D99_04820</name>
</gene>
<comment type="caution">
    <text evidence="1">The sequence shown here is derived from an EMBL/GenBank/DDBJ whole genome shotgun (WGS) entry which is preliminary data.</text>
</comment>
<proteinExistence type="predicted"/>
<dbReference type="Proteomes" id="UP000177528">
    <property type="component" value="Unassembled WGS sequence"/>
</dbReference>